<evidence type="ECO:0000256" key="4">
    <source>
        <dbReference type="ARBA" id="ARBA00022989"/>
    </source>
</evidence>
<feature type="transmembrane region" description="Helical" evidence="7">
    <location>
        <begin position="153"/>
        <end position="173"/>
    </location>
</feature>
<dbReference type="GO" id="GO:0022857">
    <property type="term" value="F:transmembrane transporter activity"/>
    <property type="evidence" value="ECO:0007669"/>
    <property type="project" value="InterPro"/>
</dbReference>
<dbReference type="PANTHER" id="PTHR23531">
    <property type="entry name" value="QUINOLENE RESISTANCE PROTEIN NORA"/>
    <property type="match status" value="1"/>
</dbReference>
<dbReference type="GO" id="GO:0005886">
    <property type="term" value="C:plasma membrane"/>
    <property type="evidence" value="ECO:0007669"/>
    <property type="project" value="UniProtKB-SubCell"/>
</dbReference>
<evidence type="ECO:0000256" key="2">
    <source>
        <dbReference type="ARBA" id="ARBA00022448"/>
    </source>
</evidence>
<feature type="domain" description="Major facilitator superfamily (MFS) profile" evidence="8">
    <location>
        <begin position="1"/>
        <end position="232"/>
    </location>
</feature>
<evidence type="ECO:0000256" key="7">
    <source>
        <dbReference type="SAM" id="Phobius"/>
    </source>
</evidence>
<dbReference type="InterPro" id="IPR011701">
    <property type="entry name" value="MFS"/>
</dbReference>
<keyword evidence="10" id="KW-1185">Reference proteome</keyword>
<gene>
    <name evidence="9" type="ORF">CVV65_07780</name>
</gene>
<dbReference type="EMBL" id="CP024955">
    <property type="protein sequence ID" value="ATY84831.1"/>
    <property type="molecule type" value="Genomic_DNA"/>
</dbReference>
<feature type="transmembrane region" description="Helical" evidence="7">
    <location>
        <begin position="54"/>
        <end position="76"/>
    </location>
</feature>
<dbReference type="SUPFAM" id="SSF103473">
    <property type="entry name" value="MFS general substrate transporter"/>
    <property type="match status" value="1"/>
</dbReference>
<sequence>MIRLVILLRAGPCAILELIAARQAGRKGEKGRVGWFCFPIWDVAGHHVWQLVRSLPACPAILAYSLVFSGALLIFLPLTGRLYDRRGLAAVLVPVLVILAAGFGVLAAAKDLTMFLVAASLTGVGYGAVQPSLQAMAVQDVAPDRRGAANATFYTAFDLGIGIGAMGLGQLVGRFSYPSIYLVSAILTLVALGICAVSFKRTPGPAVKGPAHSQAIPSPSRSSWVRYPGSPR</sequence>
<protein>
    <recommendedName>
        <fullName evidence="8">Major facilitator superfamily (MFS) profile domain-containing protein</fullName>
    </recommendedName>
</protein>
<keyword evidence="2" id="KW-0813">Transport</keyword>
<name>A0A2K8N642_9BACL</name>
<keyword evidence="5 7" id="KW-0472">Membrane</keyword>
<dbReference type="InterPro" id="IPR052714">
    <property type="entry name" value="MFS_Exporter"/>
</dbReference>
<evidence type="ECO:0000259" key="8">
    <source>
        <dbReference type="PROSITE" id="PS50850"/>
    </source>
</evidence>
<evidence type="ECO:0000313" key="9">
    <source>
        <dbReference type="EMBL" id="ATY84831.1"/>
    </source>
</evidence>
<keyword evidence="4 7" id="KW-1133">Transmembrane helix</keyword>
<accession>A0A2K8N642</accession>
<dbReference type="PANTHER" id="PTHR23531:SF2">
    <property type="entry name" value="PERMEASE"/>
    <property type="match status" value="1"/>
</dbReference>
<dbReference type="Gene3D" id="1.20.1250.20">
    <property type="entry name" value="MFS general substrate transporter like domains"/>
    <property type="match status" value="1"/>
</dbReference>
<dbReference type="KEGG" id="kyr:CVV65_07780"/>
<dbReference type="Pfam" id="PF07690">
    <property type="entry name" value="MFS_1"/>
    <property type="match status" value="1"/>
</dbReference>
<proteinExistence type="predicted"/>
<feature type="transmembrane region" description="Helical" evidence="7">
    <location>
        <begin position="115"/>
        <end position="133"/>
    </location>
</feature>
<organism evidence="9 10">
    <name type="scientific">Kyrpidia spormannii</name>
    <dbReference type="NCBI Taxonomy" id="2055160"/>
    <lineage>
        <taxon>Bacteria</taxon>
        <taxon>Bacillati</taxon>
        <taxon>Bacillota</taxon>
        <taxon>Bacilli</taxon>
        <taxon>Bacillales</taxon>
        <taxon>Alicyclobacillaceae</taxon>
        <taxon>Kyrpidia</taxon>
    </lineage>
</organism>
<dbReference type="InterPro" id="IPR020846">
    <property type="entry name" value="MFS_dom"/>
</dbReference>
<feature type="transmembrane region" description="Helical" evidence="7">
    <location>
        <begin position="179"/>
        <end position="199"/>
    </location>
</feature>
<dbReference type="PROSITE" id="PS50850">
    <property type="entry name" value="MFS"/>
    <property type="match status" value="1"/>
</dbReference>
<keyword evidence="3 7" id="KW-0812">Transmembrane</keyword>
<evidence type="ECO:0000313" key="10">
    <source>
        <dbReference type="Proteomes" id="UP000231932"/>
    </source>
</evidence>
<feature type="region of interest" description="Disordered" evidence="6">
    <location>
        <begin position="206"/>
        <end position="232"/>
    </location>
</feature>
<reference evidence="10" key="1">
    <citation type="submission" date="2017-11" db="EMBL/GenBank/DDBJ databases">
        <title>Complete Genome Sequence of Kyrpidia sp. Strain EA-1, a thermophilic, hydrogen-oxidizing Bacterium, isolated from the Azores.</title>
        <authorList>
            <person name="Reiner J.E."/>
            <person name="Lapp C.J."/>
            <person name="Bunk B."/>
            <person name="Gescher J."/>
        </authorList>
    </citation>
    <scope>NUCLEOTIDE SEQUENCE [LARGE SCALE GENOMIC DNA]</scope>
    <source>
        <strain evidence="10">EA-1</strain>
    </source>
</reference>
<evidence type="ECO:0000256" key="3">
    <source>
        <dbReference type="ARBA" id="ARBA00022692"/>
    </source>
</evidence>
<comment type="subcellular location">
    <subcellularLocation>
        <location evidence="1">Cell membrane</location>
        <topology evidence="1">Multi-pass membrane protein</topology>
    </subcellularLocation>
</comment>
<evidence type="ECO:0000256" key="5">
    <source>
        <dbReference type="ARBA" id="ARBA00023136"/>
    </source>
</evidence>
<dbReference type="InterPro" id="IPR036259">
    <property type="entry name" value="MFS_trans_sf"/>
</dbReference>
<dbReference type="AlphaFoldDB" id="A0A2K8N642"/>
<evidence type="ECO:0000256" key="6">
    <source>
        <dbReference type="SAM" id="MobiDB-lite"/>
    </source>
</evidence>
<evidence type="ECO:0000256" key="1">
    <source>
        <dbReference type="ARBA" id="ARBA00004651"/>
    </source>
</evidence>
<feature type="transmembrane region" description="Helical" evidence="7">
    <location>
        <begin position="88"/>
        <end position="109"/>
    </location>
</feature>
<dbReference type="Proteomes" id="UP000231932">
    <property type="component" value="Chromosome"/>
</dbReference>